<evidence type="ECO:0000256" key="2">
    <source>
        <dbReference type="ARBA" id="ARBA00022603"/>
    </source>
</evidence>
<dbReference type="Gene3D" id="3.40.50.150">
    <property type="entry name" value="Vaccinia Virus protein VP39"/>
    <property type="match status" value="1"/>
</dbReference>
<feature type="domain" description="MmeI-like helicase spacer" evidence="6">
    <location>
        <begin position="183"/>
        <end position="252"/>
    </location>
</feature>
<dbReference type="Pfam" id="PF20464">
    <property type="entry name" value="MmeI_N"/>
    <property type="match status" value="1"/>
</dbReference>
<dbReference type="SUPFAM" id="SSF53335">
    <property type="entry name" value="S-adenosyl-L-methionine-dependent methyltransferases"/>
    <property type="match status" value="1"/>
</dbReference>
<feature type="domain" description="MmeI-like DNA-methyltransferase" evidence="7">
    <location>
        <begin position="358"/>
        <end position="598"/>
    </location>
</feature>
<evidence type="ECO:0000259" key="5">
    <source>
        <dbReference type="Pfam" id="PF20464"/>
    </source>
</evidence>
<dbReference type="InterPro" id="IPR029063">
    <property type="entry name" value="SAM-dependent_MTases_sf"/>
</dbReference>
<dbReference type="AlphaFoldDB" id="A0A932ZUK1"/>
<evidence type="ECO:0000256" key="4">
    <source>
        <dbReference type="ARBA" id="ARBA00047942"/>
    </source>
</evidence>
<dbReference type="EMBL" id="JACQRX010000276">
    <property type="protein sequence ID" value="MBI4252058.1"/>
    <property type="molecule type" value="Genomic_DNA"/>
</dbReference>
<evidence type="ECO:0000313" key="8">
    <source>
        <dbReference type="EMBL" id="MBI4252058.1"/>
    </source>
</evidence>
<accession>A0A932ZUK1</accession>
<reference evidence="8" key="1">
    <citation type="submission" date="2020-07" db="EMBL/GenBank/DDBJ databases">
        <title>Huge and variable diversity of episymbiotic CPR bacteria and DPANN archaea in groundwater ecosystems.</title>
        <authorList>
            <person name="He C.Y."/>
            <person name="Keren R."/>
            <person name="Whittaker M."/>
            <person name="Farag I.F."/>
            <person name="Doudna J."/>
            <person name="Cate J.H.D."/>
            <person name="Banfield J.F."/>
        </authorList>
    </citation>
    <scope>NUCLEOTIDE SEQUENCE</scope>
    <source>
        <strain evidence="8">NC_groundwater_1370_Ag_S-0.2um_69_93</strain>
    </source>
</reference>
<dbReference type="GO" id="GO:0009007">
    <property type="term" value="F:site-specific DNA-methyltransferase (adenine-specific) activity"/>
    <property type="evidence" value="ECO:0007669"/>
    <property type="project" value="UniProtKB-EC"/>
</dbReference>
<organism evidence="8 9">
    <name type="scientific">Tectimicrobiota bacterium</name>
    <dbReference type="NCBI Taxonomy" id="2528274"/>
    <lineage>
        <taxon>Bacteria</taxon>
        <taxon>Pseudomonadati</taxon>
        <taxon>Nitrospinota/Tectimicrobiota group</taxon>
        <taxon>Candidatus Tectimicrobiota</taxon>
    </lineage>
</organism>
<proteinExistence type="predicted"/>
<dbReference type="InterPro" id="IPR046816">
    <property type="entry name" value="MmeI_Mtase"/>
</dbReference>
<dbReference type="Proteomes" id="UP000752292">
    <property type="component" value="Unassembled WGS sequence"/>
</dbReference>
<evidence type="ECO:0000256" key="1">
    <source>
        <dbReference type="ARBA" id="ARBA00011900"/>
    </source>
</evidence>
<feature type="domain" description="MmeI-like N-terminal" evidence="5">
    <location>
        <begin position="1"/>
        <end position="176"/>
    </location>
</feature>
<protein>
    <recommendedName>
        <fullName evidence="1">site-specific DNA-methyltransferase (adenine-specific)</fullName>
        <ecNumber evidence="1">2.1.1.72</ecNumber>
    </recommendedName>
</protein>
<dbReference type="InterPro" id="IPR046819">
    <property type="entry name" value="MmeI_hel"/>
</dbReference>
<evidence type="ECO:0000313" key="9">
    <source>
        <dbReference type="Proteomes" id="UP000752292"/>
    </source>
</evidence>
<name>A0A932ZUK1_UNCTE</name>
<dbReference type="InterPro" id="IPR050953">
    <property type="entry name" value="N4_N6_ade-DNA_methylase"/>
</dbReference>
<evidence type="ECO:0000256" key="3">
    <source>
        <dbReference type="ARBA" id="ARBA00022679"/>
    </source>
</evidence>
<keyword evidence="2 8" id="KW-0489">Methyltransferase</keyword>
<gene>
    <name evidence="8" type="ORF">HY618_06315</name>
</gene>
<sequence>MTPREFVDKWKAMNLRESAASQSHFNDLCALLDEPTPTGADPEGTWYTFEKGAQKTGGGDGWADVWKRHHFAWEYKGKRKDLDAAFAQLQKYAIALENPPLLVVSDMETIRVHTNFTNTIQRVHALGLDDLLNPEKLRLLKWAFAEPGRLKPGETREDVTRAAAEEFAGLAQDLRKRGFEPQRVAHFLNKIVFCMFAEDIGILPHNLFTRFLETASQRTGQFEDMARGLFGAMKDGGYFGVDHIEWFNGGLFDDTDVLPLEPGEIRGVLKVCRLNWSDIEPSIFGTLFERGLDPGKRGQLGAHYTDQGKIMLIVEPVVLAPLRREWEEARDRIGELMAKAAKGGTPAARTRNRNLAREMYRKFLDRLEAARVLDPACGSGNFLYLALLGLKDIEHQANLEAQVLGVTPEFSRIARVGPQCVRGIEINSYAAELARVTIWIGQIQWMLRHGFGLDDKPILKPLDQIECRDAVLNPDGTEAEWPEAEFIVGNPPFLGNKRMIGGLGEEYTKRLREAYEEKVPAGADYVTYWIEKARGEIETGRVKRAGLVATNSIRGGDNRKVLDRIRETGTIFNAWSDEPWVVDGAAVRVSLVCFEKESSGNGILLDGKSASEIYSDLTAAGDGTSEGINLTQAMPLTETKSVSFMGTTKGGAFNVPGELARSWLVLPSNPNGKFNGEVVRPWTNGQDITGRSSDSWVVDFGCEMPESEAALFEAPFQYVTEHVKAERMKNRRESYRRFWWRHVEPRSGMREAFQNLKKVIVTPRVAKHRLFVWIPVEVLPDSAVIAIARDDDTTFGVLHSRFHECWSLRLGTWLGVGNDPRYTPSTTFETFPFPEGLTPDIPAEKYASDPRAGRIAGAARRLNELRESWLDPPDMVRRVPEVAPGYPDRVLPVDGAAAKLLKKRTLTNLYNERPAWLDHAHRELDEAVAAAYGWEADLPEEEVLRRLLALNQARGKKA</sequence>
<comment type="catalytic activity">
    <reaction evidence="4">
        <text>a 2'-deoxyadenosine in DNA + S-adenosyl-L-methionine = an N(6)-methyl-2'-deoxyadenosine in DNA + S-adenosyl-L-homocysteine + H(+)</text>
        <dbReference type="Rhea" id="RHEA:15197"/>
        <dbReference type="Rhea" id="RHEA-COMP:12418"/>
        <dbReference type="Rhea" id="RHEA-COMP:12419"/>
        <dbReference type="ChEBI" id="CHEBI:15378"/>
        <dbReference type="ChEBI" id="CHEBI:57856"/>
        <dbReference type="ChEBI" id="CHEBI:59789"/>
        <dbReference type="ChEBI" id="CHEBI:90615"/>
        <dbReference type="ChEBI" id="CHEBI:90616"/>
        <dbReference type="EC" id="2.1.1.72"/>
    </reaction>
</comment>
<dbReference type="EC" id="2.1.1.72" evidence="1"/>
<dbReference type="Pfam" id="PF20465">
    <property type="entry name" value="MmeI_hel"/>
    <property type="match status" value="1"/>
</dbReference>
<evidence type="ECO:0000259" key="6">
    <source>
        <dbReference type="Pfam" id="PF20465"/>
    </source>
</evidence>
<dbReference type="PRINTS" id="PR00507">
    <property type="entry name" value="N12N6MTFRASE"/>
</dbReference>
<evidence type="ECO:0000259" key="7">
    <source>
        <dbReference type="Pfam" id="PF20473"/>
    </source>
</evidence>
<dbReference type="GO" id="GO:0032259">
    <property type="term" value="P:methylation"/>
    <property type="evidence" value="ECO:0007669"/>
    <property type="project" value="UniProtKB-KW"/>
</dbReference>
<dbReference type="PANTHER" id="PTHR33841">
    <property type="entry name" value="DNA METHYLTRANSFERASE YEEA-RELATED"/>
    <property type="match status" value="1"/>
</dbReference>
<dbReference type="InterPro" id="IPR046817">
    <property type="entry name" value="MmeI_N"/>
</dbReference>
<keyword evidence="3" id="KW-0808">Transferase</keyword>
<dbReference type="Pfam" id="PF20473">
    <property type="entry name" value="MmeI_Mtase"/>
    <property type="match status" value="1"/>
</dbReference>
<dbReference type="PANTHER" id="PTHR33841:SF1">
    <property type="entry name" value="DNA METHYLTRANSFERASE A"/>
    <property type="match status" value="1"/>
</dbReference>
<comment type="caution">
    <text evidence="8">The sequence shown here is derived from an EMBL/GenBank/DDBJ whole genome shotgun (WGS) entry which is preliminary data.</text>
</comment>